<comment type="caution">
    <text evidence="3">The sequence shown here is derived from an EMBL/GenBank/DDBJ whole genome shotgun (WGS) entry which is preliminary data.</text>
</comment>
<organism evidence="3 4">
    <name type="scientific">Lujinxingia sediminis</name>
    <dbReference type="NCBI Taxonomy" id="2480984"/>
    <lineage>
        <taxon>Bacteria</taxon>
        <taxon>Deltaproteobacteria</taxon>
        <taxon>Bradymonadales</taxon>
        <taxon>Lujinxingiaceae</taxon>
        <taxon>Lujinxingia</taxon>
    </lineage>
</organism>
<feature type="compositionally biased region" description="Basic and acidic residues" evidence="1">
    <location>
        <begin position="21"/>
        <end position="30"/>
    </location>
</feature>
<keyword evidence="4" id="KW-1185">Reference proteome</keyword>
<feature type="signal peptide" evidence="2">
    <location>
        <begin position="1"/>
        <end position="20"/>
    </location>
</feature>
<protein>
    <submittedName>
        <fullName evidence="3">Uncharacterized protein</fullName>
    </submittedName>
</protein>
<dbReference type="RefSeq" id="WP_127780380.1">
    <property type="nucleotide sequence ID" value="NZ_SADD01000006.1"/>
</dbReference>
<reference evidence="3 4" key="1">
    <citation type="submission" date="2019-01" db="EMBL/GenBank/DDBJ databases">
        <title>Lujinxingia litoralis gen. nov., sp. nov. and Lujinxingia sediminis gen. nov., sp. nov., new members in the order Bradymonadales, isolated from coastal sediment.</title>
        <authorList>
            <person name="Li C.-M."/>
        </authorList>
    </citation>
    <scope>NUCLEOTIDE SEQUENCE [LARGE SCALE GENOMIC DNA]</scope>
    <source>
        <strain evidence="3 4">SEH01</strain>
    </source>
</reference>
<evidence type="ECO:0000256" key="1">
    <source>
        <dbReference type="SAM" id="MobiDB-lite"/>
    </source>
</evidence>
<proteinExistence type="predicted"/>
<evidence type="ECO:0000256" key="2">
    <source>
        <dbReference type="SAM" id="SignalP"/>
    </source>
</evidence>
<keyword evidence="2" id="KW-0732">Signal</keyword>
<feature type="chain" id="PRO_5047232108" evidence="2">
    <location>
        <begin position="21"/>
        <end position="494"/>
    </location>
</feature>
<dbReference type="EMBL" id="SADD01000006">
    <property type="protein sequence ID" value="RVU43513.1"/>
    <property type="molecule type" value="Genomic_DNA"/>
</dbReference>
<name>A0ABY0CRS3_9DELT</name>
<gene>
    <name evidence="3" type="ORF">EA187_11835</name>
</gene>
<evidence type="ECO:0000313" key="4">
    <source>
        <dbReference type="Proteomes" id="UP000282926"/>
    </source>
</evidence>
<sequence length="494" mass="53067">MFRKRILFVLVVSLMTAACSDDSRNRRGPDEWDFDDDVSVEDDAGDVGDEVDGSDLDADTPDAEIPDTDTPDADTPDVDTPDVNIPDADTPDVNIPDADAPDADIPDVEEPDVEEPDVEVPGTCVELWAGGAPAGEDFDFGARNEATTLSFELRLCEGAAPTRVDALEAVGDAYTLVLGSVNGWPAPIEEGRTLNFTLTFDPQEVDLDGELVVGVVDVPGEFRFGLTGARMAYSPECPAVTPQAAPSFTAVGPANPAEATGGLFDLSVAGTYVPARFSAQWYVVDTPAGATSPVFYDRSDEAPTRVRLDAPGDYVIGLKLYDEQLGQDCAPVMLPVEVIESAFGANDAVVTVTWSNAQVPNPSEGNGTDMDLHLCHPDGEFNTTEGWCVYWRSAATVWHTGNAELVIDDLYGVTGEMISQEFALPGFSYRVGVEYFNDNGYGPSLATAKLYQRGVEAHVQTRLLQYLDFWRPFDFDPATGVTVVDTVQNGSSFP</sequence>
<dbReference type="PROSITE" id="PS51257">
    <property type="entry name" value="PROKAR_LIPOPROTEIN"/>
    <property type="match status" value="1"/>
</dbReference>
<dbReference type="Proteomes" id="UP000282926">
    <property type="component" value="Unassembled WGS sequence"/>
</dbReference>
<feature type="compositionally biased region" description="Acidic residues" evidence="1">
    <location>
        <begin position="31"/>
        <end position="80"/>
    </location>
</feature>
<feature type="region of interest" description="Disordered" evidence="1">
    <location>
        <begin position="20"/>
        <end position="118"/>
    </location>
</feature>
<feature type="compositionally biased region" description="Low complexity" evidence="1">
    <location>
        <begin position="81"/>
        <end position="98"/>
    </location>
</feature>
<accession>A0ABY0CRS3</accession>
<evidence type="ECO:0000313" key="3">
    <source>
        <dbReference type="EMBL" id="RVU43513.1"/>
    </source>
</evidence>
<feature type="compositionally biased region" description="Acidic residues" evidence="1">
    <location>
        <begin position="99"/>
        <end position="118"/>
    </location>
</feature>